<dbReference type="InterPro" id="IPR001640">
    <property type="entry name" value="Lgt"/>
</dbReference>
<comment type="caution">
    <text evidence="8">The sequence shown here is derived from an EMBL/GenBank/DDBJ whole genome shotgun (WGS) entry which is preliminary data.</text>
</comment>
<name>A0A1F6MBI7_9BACT</name>
<keyword evidence="6 7" id="KW-0472">Membrane</keyword>
<reference evidence="8 9" key="1">
    <citation type="journal article" date="2016" name="Nat. Commun.">
        <title>Thousands of microbial genomes shed light on interconnected biogeochemical processes in an aquifer system.</title>
        <authorList>
            <person name="Anantharaman K."/>
            <person name="Brown C.T."/>
            <person name="Hug L.A."/>
            <person name="Sharon I."/>
            <person name="Castelle C.J."/>
            <person name="Probst A.J."/>
            <person name="Thomas B.C."/>
            <person name="Singh A."/>
            <person name="Wilkins M.J."/>
            <person name="Karaoz U."/>
            <person name="Brodie E.L."/>
            <person name="Williams K.H."/>
            <person name="Hubbard S.S."/>
            <person name="Banfield J.F."/>
        </authorList>
    </citation>
    <scope>NUCLEOTIDE SEQUENCE [LARGE SCALE GENOMIC DNA]</scope>
</reference>
<sequence length="261" mass="29612">MIPYFQYNAFLIGPVTIQVWGLMVALGIVAAILCMRWLAKRYFVSFALLLDLTVWVLVSAFIFARFFHVVFYAPTYYLANPLSIIKIWEGGASSIGGFFGALLALWIFSKKRRLNWQQFLPYADISALSLWLGWGVGRLGCFFIHDHPGTLSNFLTTVNFPTGARHDLGLYESIVGFILFIVFALLFNYLVKKRWGLVALWSSLSYAVARFFLDFLRATDLPGSDTRYANLTPAQWGMLAVVITLTSLLLFGTLKRPYQVK</sequence>
<dbReference type="PANTHER" id="PTHR30589:SF0">
    <property type="entry name" value="PHOSPHATIDYLGLYCEROL--PROLIPOPROTEIN DIACYLGLYCERYL TRANSFERASE"/>
    <property type="match status" value="1"/>
</dbReference>
<accession>A0A1F6MBI7</accession>
<keyword evidence="3" id="KW-0808">Transferase</keyword>
<evidence type="ECO:0000256" key="2">
    <source>
        <dbReference type="ARBA" id="ARBA00022475"/>
    </source>
</evidence>
<keyword evidence="4 7" id="KW-0812">Transmembrane</keyword>
<feature type="transmembrane region" description="Helical" evidence="7">
    <location>
        <begin position="168"/>
        <end position="188"/>
    </location>
</feature>
<dbReference type="Pfam" id="PF01790">
    <property type="entry name" value="LGT"/>
    <property type="match status" value="1"/>
</dbReference>
<dbReference type="GO" id="GO:0008961">
    <property type="term" value="F:phosphatidylglycerol-prolipoprotein diacylglyceryl transferase activity"/>
    <property type="evidence" value="ECO:0007669"/>
    <property type="project" value="InterPro"/>
</dbReference>
<evidence type="ECO:0000313" key="9">
    <source>
        <dbReference type="Proteomes" id="UP000176413"/>
    </source>
</evidence>
<feature type="transmembrane region" description="Helical" evidence="7">
    <location>
        <begin position="87"/>
        <end position="108"/>
    </location>
</feature>
<evidence type="ECO:0000256" key="5">
    <source>
        <dbReference type="ARBA" id="ARBA00022989"/>
    </source>
</evidence>
<proteinExistence type="inferred from homology"/>
<dbReference type="GO" id="GO:0042158">
    <property type="term" value="P:lipoprotein biosynthetic process"/>
    <property type="evidence" value="ECO:0007669"/>
    <property type="project" value="InterPro"/>
</dbReference>
<evidence type="ECO:0000256" key="7">
    <source>
        <dbReference type="SAM" id="Phobius"/>
    </source>
</evidence>
<dbReference type="AlphaFoldDB" id="A0A1F6MBI7"/>
<feature type="transmembrane region" description="Helical" evidence="7">
    <location>
        <begin position="195"/>
        <end position="213"/>
    </location>
</feature>
<evidence type="ECO:0000256" key="4">
    <source>
        <dbReference type="ARBA" id="ARBA00022692"/>
    </source>
</evidence>
<dbReference type="GO" id="GO:0005886">
    <property type="term" value="C:plasma membrane"/>
    <property type="evidence" value="ECO:0007669"/>
    <property type="project" value="InterPro"/>
</dbReference>
<organism evidence="8 9">
    <name type="scientific">Candidatus Magasanikbacteria bacterium RIFCSPHIGHO2_02_FULL_45_10</name>
    <dbReference type="NCBI Taxonomy" id="1798679"/>
    <lineage>
        <taxon>Bacteria</taxon>
        <taxon>Candidatus Magasanikiibacteriota</taxon>
    </lineage>
</organism>
<dbReference type="EMBL" id="MFQA01000021">
    <property type="protein sequence ID" value="OGH69001.1"/>
    <property type="molecule type" value="Genomic_DNA"/>
</dbReference>
<dbReference type="PANTHER" id="PTHR30589">
    <property type="entry name" value="PROLIPOPROTEIN DIACYLGLYCERYL TRANSFERASE"/>
    <property type="match status" value="1"/>
</dbReference>
<protein>
    <recommendedName>
        <fullName evidence="10">Phosphatidylglycerol--prolipoprotein diacylglyceryl transferase</fullName>
    </recommendedName>
</protein>
<dbReference type="Proteomes" id="UP000176413">
    <property type="component" value="Unassembled WGS sequence"/>
</dbReference>
<feature type="transmembrane region" description="Helical" evidence="7">
    <location>
        <begin position="46"/>
        <end position="67"/>
    </location>
</feature>
<evidence type="ECO:0000256" key="3">
    <source>
        <dbReference type="ARBA" id="ARBA00022679"/>
    </source>
</evidence>
<keyword evidence="2" id="KW-1003">Cell membrane</keyword>
<feature type="transmembrane region" description="Helical" evidence="7">
    <location>
        <begin position="20"/>
        <end position="39"/>
    </location>
</feature>
<evidence type="ECO:0000313" key="8">
    <source>
        <dbReference type="EMBL" id="OGH69001.1"/>
    </source>
</evidence>
<feature type="transmembrane region" description="Helical" evidence="7">
    <location>
        <begin position="120"/>
        <end position="145"/>
    </location>
</feature>
<evidence type="ECO:0008006" key="10">
    <source>
        <dbReference type="Google" id="ProtNLM"/>
    </source>
</evidence>
<evidence type="ECO:0000256" key="6">
    <source>
        <dbReference type="ARBA" id="ARBA00023136"/>
    </source>
</evidence>
<gene>
    <name evidence="8" type="ORF">A3D53_02180</name>
</gene>
<keyword evidence="5 7" id="KW-1133">Transmembrane helix</keyword>
<comment type="similarity">
    <text evidence="1">Belongs to the Lgt family.</text>
</comment>
<feature type="transmembrane region" description="Helical" evidence="7">
    <location>
        <begin position="233"/>
        <end position="254"/>
    </location>
</feature>
<evidence type="ECO:0000256" key="1">
    <source>
        <dbReference type="ARBA" id="ARBA00007150"/>
    </source>
</evidence>